<accession>A0A8X6XMH1</accession>
<comment type="caution">
    <text evidence="1">The sequence shown here is derived from an EMBL/GenBank/DDBJ whole genome shotgun (WGS) entry which is preliminary data.</text>
</comment>
<protein>
    <submittedName>
        <fullName evidence="1">Uncharacterized protein</fullName>
    </submittedName>
</protein>
<organism evidence="1 2">
    <name type="scientific">Trichonephila inaurata madagascariensis</name>
    <dbReference type="NCBI Taxonomy" id="2747483"/>
    <lineage>
        <taxon>Eukaryota</taxon>
        <taxon>Metazoa</taxon>
        <taxon>Ecdysozoa</taxon>
        <taxon>Arthropoda</taxon>
        <taxon>Chelicerata</taxon>
        <taxon>Arachnida</taxon>
        <taxon>Araneae</taxon>
        <taxon>Araneomorphae</taxon>
        <taxon>Entelegynae</taxon>
        <taxon>Araneoidea</taxon>
        <taxon>Nephilidae</taxon>
        <taxon>Trichonephila</taxon>
        <taxon>Trichonephila inaurata</taxon>
    </lineage>
</organism>
<dbReference type="Proteomes" id="UP000886998">
    <property type="component" value="Unassembled WGS sequence"/>
</dbReference>
<reference evidence="1" key="1">
    <citation type="submission" date="2020-08" db="EMBL/GenBank/DDBJ databases">
        <title>Multicomponent nature underlies the extraordinary mechanical properties of spider dragline silk.</title>
        <authorList>
            <person name="Kono N."/>
            <person name="Nakamura H."/>
            <person name="Mori M."/>
            <person name="Yoshida Y."/>
            <person name="Ohtoshi R."/>
            <person name="Malay A.D."/>
            <person name="Moran D.A.P."/>
            <person name="Tomita M."/>
            <person name="Numata K."/>
            <person name="Arakawa K."/>
        </authorList>
    </citation>
    <scope>NUCLEOTIDE SEQUENCE</scope>
</reference>
<proteinExistence type="predicted"/>
<dbReference type="EMBL" id="BMAV01010957">
    <property type="protein sequence ID" value="GFY56420.1"/>
    <property type="molecule type" value="Genomic_DNA"/>
</dbReference>
<name>A0A8X6XMH1_9ARAC</name>
<gene>
    <name evidence="1" type="ORF">TNIN_242371</name>
</gene>
<dbReference type="AlphaFoldDB" id="A0A8X6XMH1"/>
<evidence type="ECO:0000313" key="1">
    <source>
        <dbReference type="EMBL" id="GFY56420.1"/>
    </source>
</evidence>
<sequence length="100" mass="11417">MLDHHRSWPLCAESYADSSKKQLNNGSGTADLLDLGISVHDNFYIRNLSPSYTSYTCSFGRGEGEFPHSFWGNNLFKLNYSRVDIPFVFRLCRANYPITS</sequence>
<evidence type="ECO:0000313" key="2">
    <source>
        <dbReference type="Proteomes" id="UP000886998"/>
    </source>
</evidence>
<keyword evidence="2" id="KW-1185">Reference proteome</keyword>